<feature type="transmembrane region" description="Helical" evidence="1">
    <location>
        <begin position="21"/>
        <end position="41"/>
    </location>
</feature>
<keyword evidence="1" id="KW-0812">Transmembrane</keyword>
<evidence type="ECO:0000313" key="3">
    <source>
        <dbReference type="Proteomes" id="UP000030661"/>
    </source>
</evidence>
<evidence type="ECO:0000256" key="1">
    <source>
        <dbReference type="SAM" id="Phobius"/>
    </source>
</evidence>
<keyword evidence="1" id="KW-0472">Membrane</keyword>
<reference evidence="2 3" key="1">
    <citation type="journal article" date="2015" name="PeerJ">
        <title>First genomic representation of candidate bacterial phylum KSB3 points to enhanced environmental sensing as a trigger of wastewater bulking.</title>
        <authorList>
            <person name="Sekiguchi Y."/>
            <person name="Ohashi A."/>
            <person name="Parks D.H."/>
            <person name="Yamauchi T."/>
            <person name="Tyson G.W."/>
            <person name="Hugenholtz P."/>
        </authorList>
    </citation>
    <scope>NUCLEOTIDE SEQUENCE [LARGE SCALE GENOMIC DNA]</scope>
</reference>
<sequence>MKFLEKVTEGAGIALNYMAGVASLWFGAVCTLIAFVIWSVAGVGLPSIFFFAIFGIAPLGGGVWLVQRGRIQRQLLKVKLQKEMVRKLAFRHQGRLKPADLAREQDWTEERALETLKNLAAEDPERIELQLNYDSGDIYFEFSDIIRAIEQREAYQALPISETLERKAIDIALTLGKTIDTFQEYLAYTRQTASQRQTQKKEELYRTKIERFLREVDELKQQ</sequence>
<name>A0A081C6X9_VECG1</name>
<dbReference type="AlphaFoldDB" id="A0A081C6X9"/>
<evidence type="ECO:0000313" key="2">
    <source>
        <dbReference type="EMBL" id="GAK60334.1"/>
    </source>
</evidence>
<protein>
    <submittedName>
        <fullName evidence="2">Uncharacterized protein</fullName>
    </submittedName>
</protein>
<dbReference type="HOGENOM" id="CLU_1243308_0_0_0"/>
<keyword evidence="1" id="KW-1133">Transmembrane helix</keyword>
<accession>A0A081C6X9</accession>
<dbReference type="EMBL" id="DF820472">
    <property type="protein sequence ID" value="GAK60334.1"/>
    <property type="molecule type" value="Genomic_DNA"/>
</dbReference>
<proteinExistence type="predicted"/>
<organism evidence="2 3">
    <name type="scientific">Vecturithrix granuli</name>
    <dbReference type="NCBI Taxonomy" id="1499967"/>
    <lineage>
        <taxon>Bacteria</taxon>
        <taxon>Candidatus Moduliflexota</taxon>
        <taxon>Candidatus Vecturitrichia</taxon>
        <taxon>Candidatus Vecturitrichales</taxon>
        <taxon>Candidatus Vecturitrichaceae</taxon>
        <taxon>Candidatus Vecturithrix</taxon>
    </lineage>
</organism>
<gene>
    <name evidence="2" type="ORF">U27_00225</name>
</gene>
<feature type="transmembrane region" description="Helical" evidence="1">
    <location>
        <begin position="47"/>
        <end position="66"/>
    </location>
</feature>
<dbReference type="Proteomes" id="UP000030661">
    <property type="component" value="Unassembled WGS sequence"/>
</dbReference>
<keyword evidence="3" id="KW-1185">Reference proteome</keyword>